<dbReference type="EMBL" id="CP133720">
    <property type="protein sequence ID" value="WMW81493.1"/>
    <property type="molecule type" value="Genomic_DNA"/>
</dbReference>
<dbReference type="SUPFAM" id="SSF53850">
    <property type="entry name" value="Periplasmic binding protein-like II"/>
    <property type="match status" value="1"/>
</dbReference>
<protein>
    <recommendedName>
        <fullName evidence="4">Solute-binding protein family 3/N-terminal domain-containing protein</fullName>
    </recommendedName>
</protein>
<gene>
    <name evidence="2" type="ORF">RF679_04235</name>
</gene>
<evidence type="ECO:0000313" key="2">
    <source>
        <dbReference type="EMBL" id="WMW81493.1"/>
    </source>
</evidence>
<dbReference type="RefSeq" id="WP_309482972.1">
    <property type="nucleotide sequence ID" value="NZ_CP133720.1"/>
</dbReference>
<evidence type="ECO:0008006" key="4">
    <source>
        <dbReference type="Google" id="ProtNLM"/>
    </source>
</evidence>
<reference evidence="2" key="1">
    <citation type="submission" date="2023-09" db="EMBL/GenBank/DDBJ databases">
        <title>Undibacterium sp. 20NA77.5 isolated from freshwater.</title>
        <authorList>
            <person name="Le V."/>
            <person name="Ko S.-R."/>
            <person name="Ahn C.-Y."/>
            <person name="Oh H.-M."/>
        </authorList>
    </citation>
    <scope>NUCLEOTIDE SEQUENCE</scope>
    <source>
        <strain evidence="2">20NA77.5</strain>
    </source>
</reference>
<keyword evidence="3" id="KW-1185">Reference proteome</keyword>
<evidence type="ECO:0000256" key="1">
    <source>
        <dbReference type="SAM" id="SignalP"/>
    </source>
</evidence>
<feature type="signal peptide" evidence="1">
    <location>
        <begin position="1"/>
        <end position="29"/>
    </location>
</feature>
<accession>A0ABY9RKW5</accession>
<name>A0ABY9RKW5_9BURK</name>
<feature type="chain" id="PRO_5045348125" description="Solute-binding protein family 3/N-terminal domain-containing protein" evidence="1">
    <location>
        <begin position="30"/>
        <end position="297"/>
    </location>
</feature>
<organism evidence="2 3">
    <name type="scientific">Undibacterium cyanobacteriorum</name>
    <dbReference type="NCBI Taxonomy" id="3073561"/>
    <lineage>
        <taxon>Bacteria</taxon>
        <taxon>Pseudomonadati</taxon>
        <taxon>Pseudomonadota</taxon>
        <taxon>Betaproteobacteria</taxon>
        <taxon>Burkholderiales</taxon>
        <taxon>Oxalobacteraceae</taxon>
        <taxon>Undibacterium</taxon>
    </lineage>
</organism>
<evidence type="ECO:0000313" key="3">
    <source>
        <dbReference type="Proteomes" id="UP001181355"/>
    </source>
</evidence>
<dbReference type="Proteomes" id="UP001181355">
    <property type="component" value="Chromosome"/>
</dbReference>
<dbReference type="Gene3D" id="3.40.190.10">
    <property type="entry name" value="Periplasmic binding protein-like II"/>
    <property type="match status" value="2"/>
</dbReference>
<keyword evidence="1" id="KW-0732">Signal</keyword>
<sequence>MKKNSIIFRVIAHLCLLPICLCLINPATASSANGGKRNNHSSALHTPPAPACQRPLRIAINPQSPALTVNSQNQVSGILSDFFGSIESASSCRFTWDLVPRARAMHYLKNGLTDIVFAIHSEERDRYGEFIPLIEFHPSLIVRNEVNLNEDPSRILESEQLRFGFVKGYDFGKEYLELVYRVKTAKRGEEIIEVDEVARKMDQGHINASIMSATVFVQPARDILLDQKIQAIPLKQFPKARVGLYLSNQTIKPDERRYLREMMSNKTQIDLFYRLFKTNYPAWAMKAMAPANPNAGN</sequence>
<proteinExistence type="predicted"/>